<dbReference type="Proteomes" id="UP001065174">
    <property type="component" value="Chromosome"/>
</dbReference>
<dbReference type="RefSeq" id="WP_262308467.1">
    <property type="nucleotide sequence ID" value="NZ_CP106679.1"/>
</dbReference>
<accession>A0ABY6CKI5</accession>
<organism evidence="1 2">
    <name type="scientific">Reichenbachiella agarivorans</name>
    <dbReference type="NCBI Taxonomy" id="2979464"/>
    <lineage>
        <taxon>Bacteria</taxon>
        <taxon>Pseudomonadati</taxon>
        <taxon>Bacteroidota</taxon>
        <taxon>Cytophagia</taxon>
        <taxon>Cytophagales</taxon>
        <taxon>Reichenbachiellaceae</taxon>
        <taxon>Reichenbachiella</taxon>
    </lineage>
</organism>
<dbReference type="EMBL" id="CP106679">
    <property type="protein sequence ID" value="UXP31023.1"/>
    <property type="molecule type" value="Genomic_DNA"/>
</dbReference>
<reference evidence="1" key="1">
    <citation type="submission" date="2022-09" db="EMBL/GenBank/DDBJ databases">
        <title>Comparative genomics and taxonomic characterization of three novel marine species of genus Reichenbachiella exhibiting antioxidant and polysaccharide degradation activities.</title>
        <authorList>
            <person name="Muhammad N."/>
            <person name="Lee Y.-J."/>
            <person name="Ko J."/>
            <person name="Kim S.-G."/>
        </authorList>
    </citation>
    <scope>NUCLEOTIDE SEQUENCE</scope>
    <source>
        <strain evidence="1">BKB1-1</strain>
    </source>
</reference>
<protein>
    <submittedName>
        <fullName evidence="1">Uncharacterized protein</fullName>
    </submittedName>
</protein>
<name>A0ABY6CKI5_9BACT</name>
<proteinExistence type="predicted"/>
<evidence type="ECO:0000313" key="1">
    <source>
        <dbReference type="EMBL" id="UXP31023.1"/>
    </source>
</evidence>
<gene>
    <name evidence="1" type="ORF">N6H18_11750</name>
</gene>
<evidence type="ECO:0000313" key="2">
    <source>
        <dbReference type="Proteomes" id="UP001065174"/>
    </source>
</evidence>
<keyword evidence="2" id="KW-1185">Reference proteome</keyword>
<sequence>MGSAKQALKVVIYEIGKERVEGKFSTGEEIIGGVWINRKSSYIAALSYELQ</sequence>